<name>A0ABU7BG40_9TELE</name>
<sequence>MINHSSKDFNYKGMVFTLSGEALPVLLIKVTQDIQVGQELLIDYGVTRKSFGGEAADSCGWTNEGSSPARQSNPLTYSSALCCCWFFTDICSSNCLVYF</sequence>
<dbReference type="SUPFAM" id="SSF82199">
    <property type="entry name" value="SET domain"/>
    <property type="match status" value="1"/>
</dbReference>
<accession>A0ABU7BG40</accession>
<evidence type="ECO:0008006" key="3">
    <source>
        <dbReference type="Google" id="ProtNLM"/>
    </source>
</evidence>
<comment type="caution">
    <text evidence="1">The sequence shown here is derived from an EMBL/GenBank/DDBJ whole genome shotgun (WGS) entry which is preliminary data.</text>
</comment>
<dbReference type="Gene3D" id="2.170.270.10">
    <property type="entry name" value="SET domain"/>
    <property type="match status" value="1"/>
</dbReference>
<dbReference type="InterPro" id="IPR046341">
    <property type="entry name" value="SET_dom_sf"/>
</dbReference>
<protein>
    <recommendedName>
        <fullName evidence="3">SET domain-containing protein</fullName>
    </recommendedName>
</protein>
<evidence type="ECO:0000313" key="1">
    <source>
        <dbReference type="EMBL" id="MED6249617.1"/>
    </source>
</evidence>
<organism evidence="1 2">
    <name type="scientific">Ataeniobius toweri</name>
    <dbReference type="NCBI Taxonomy" id="208326"/>
    <lineage>
        <taxon>Eukaryota</taxon>
        <taxon>Metazoa</taxon>
        <taxon>Chordata</taxon>
        <taxon>Craniata</taxon>
        <taxon>Vertebrata</taxon>
        <taxon>Euteleostomi</taxon>
        <taxon>Actinopterygii</taxon>
        <taxon>Neopterygii</taxon>
        <taxon>Teleostei</taxon>
        <taxon>Neoteleostei</taxon>
        <taxon>Acanthomorphata</taxon>
        <taxon>Ovalentaria</taxon>
        <taxon>Atherinomorphae</taxon>
        <taxon>Cyprinodontiformes</taxon>
        <taxon>Goodeidae</taxon>
        <taxon>Ataeniobius</taxon>
    </lineage>
</organism>
<dbReference type="Proteomes" id="UP001345963">
    <property type="component" value="Unassembled WGS sequence"/>
</dbReference>
<proteinExistence type="predicted"/>
<reference evidence="1 2" key="1">
    <citation type="submission" date="2021-07" db="EMBL/GenBank/DDBJ databases">
        <authorList>
            <person name="Palmer J.M."/>
        </authorList>
    </citation>
    <scope>NUCLEOTIDE SEQUENCE [LARGE SCALE GENOMIC DNA]</scope>
    <source>
        <strain evidence="1 2">AT_MEX2019</strain>
        <tissue evidence="1">Muscle</tissue>
    </source>
</reference>
<gene>
    <name evidence="1" type="ORF">ATANTOWER_017054</name>
</gene>
<evidence type="ECO:0000313" key="2">
    <source>
        <dbReference type="Proteomes" id="UP001345963"/>
    </source>
</evidence>
<dbReference type="EMBL" id="JAHUTI010052699">
    <property type="protein sequence ID" value="MED6249617.1"/>
    <property type="molecule type" value="Genomic_DNA"/>
</dbReference>
<keyword evidence="2" id="KW-1185">Reference proteome</keyword>